<accession>A0AAY4D3X9</accession>
<evidence type="ECO:0000313" key="2">
    <source>
        <dbReference type="Proteomes" id="UP000694580"/>
    </source>
</evidence>
<proteinExistence type="predicted"/>
<evidence type="ECO:0000313" key="1">
    <source>
        <dbReference type="Ensembl" id="ENSDCDP00010040098.1"/>
    </source>
</evidence>
<name>A0AAY4D3X9_9TELE</name>
<reference evidence="1 2" key="1">
    <citation type="submission" date="2020-06" db="EMBL/GenBank/DDBJ databases">
        <authorList>
            <consortium name="Wellcome Sanger Institute Data Sharing"/>
        </authorList>
    </citation>
    <scope>NUCLEOTIDE SEQUENCE [LARGE SCALE GENOMIC DNA]</scope>
</reference>
<organism evidence="1 2">
    <name type="scientific">Denticeps clupeoides</name>
    <name type="common">denticle herring</name>
    <dbReference type="NCBI Taxonomy" id="299321"/>
    <lineage>
        <taxon>Eukaryota</taxon>
        <taxon>Metazoa</taxon>
        <taxon>Chordata</taxon>
        <taxon>Craniata</taxon>
        <taxon>Vertebrata</taxon>
        <taxon>Euteleostomi</taxon>
        <taxon>Actinopterygii</taxon>
        <taxon>Neopterygii</taxon>
        <taxon>Teleostei</taxon>
        <taxon>Clupei</taxon>
        <taxon>Clupeiformes</taxon>
        <taxon>Denticipitoidei</taxon>
        <taxon>Denticipitidae</taxon>
        <taxon>Denticeps</taxon>
    </lineage>
</organism>
<dbReference type="Proteomes" id="UP000694580">
    <property type="component" value="Chromosome 16"/>
</dbReference>
<dbReference type="AlphaFoldDB" id="A0AAY4D3X9"/>
<dbReference type="Ensembl" id="ENSDCDT00010049920.1">
    <property type="protein sequence ID" value="ENSDCDP00010040098.1"/>
    <property type="gene ID" value="ENSDCDG00010025643.1"/>
</dbReference>
<keyword evidence="2" id="KW-1185">Reference proteome</keyword>
<protein>
    <submittedName>
        <fullName evidence="1">Uncharacterized protein</fullName>
    </submittedName>
</protein>
<reference evidence="1" key="3">
    <citation type="submission" date="2025-09" db="UniProtKB">
        <authorList>
            <consortium name="Ensembl"/>
        </authorList>
    </citation>
    <scope>IDENTIFICATION</scope>
</reference>
<reference evidence="1" key="2">
    <citation type="submission" date="2025-08" db="UniProtKB">
        <authorList>
            <consortium name="Ensembl"/>
        </authorList>
    </citation>
    <scope>IDENTIFICATION</scope>
</reference>
<sequence length="69" mass="8089">MIFFLYWRIYGKCGTGFILKNVPHRTILTFIKSISLCTKKAKVLNNQNYLMCLLYIYITAQSAKNCNFI</sequence>